<evidence type="ECO:0000256" key="7">
    <source>
        <dbReference type="RuleBase" id="RU363032"/>
    </source>
</evidence>
<feature type="transmembrane region" description="Helical" evidence="7">
    <location>
        <begin position="192"/>
        <end position="215"/>
    </location>
</feature>
<organism evidence="10 11">
    <name type="scientific">Pseudoduganella dura</name>
    <dbReference type="NCBI Taxonomy" id="321982"/>
    <lineage>
        <taxon>Bacteria</taxon>
        <taxon>Pseudomonadati</taxon>
        <taxon>Pseudomonadota</taxon>
        <taxon>Betaproteobacteria</taxon>
        <taxon>Burkholderiales</taxon>
        <taxon>Oxalobacteraceae</taxon>
        <taxon>Telluria group</taxon>
        <taxon>Pseudoduganella</taxon>
    </lineage>
</organism>
<comment type="similarity">
    <text evidence="7">Belongs to the binding-protein-dependent transport system permease family.</text>
</comment>
<evidence type="ECO:0000256" key="5">
    <source>
        <dbReference type="ARBA" id="ARBA00022989"/>
    </source>
</evidence>
<dbReference type="InterPro" id="IPR000515">
    <property type="entry name" value="MetI-like"/>
</dbReference>
<keyword evidence="5 7" id="KW-1133">Transmembrane helix</keyword>
<dbReference type="InterPro" id="IPR035906">
    <property type="entry name" value="MetI-like_sf"/>
</dbReference>
<gene>
    <name evidence="10" type="ORF">GJV26_27010</name>
</gene>
<protein>
    <submittedName>
        <fullName evidence="10">ABC transporter permease subunit</fullName>
    </submittedName>
</protein>
<dbReference type="AlphaFoldDB" id="A0A6I3XQK2"/>
<dbReference type="EMBL" id="WNWM01000002">
    <property type="protein sequence ID" value="MUI16081.1"/>
    <property type="molecule type" value="Genomic_DNA"/>
</dbReference>
<evidence type="ECO:0000256" key="4">
    <source>
        <dbReference type="ARBA" id="ARBA00022692"/>
    </source>
</evidence>
<keyword evidence="2 7" id="KW-0813">Transport</keyword>
<feature type="transmembrane region" description="Helical" evidence="7">
    <location>
        <begin position="236"/>
        <end position="255"/>
    </location>
</feature>
<keyword evidence="4 7" id="KW-0812">Transmembrane</keyword>
<accession>A0A6I3XQK2</accession>
<feature type="transmembrane region" description="Helical" evidence="7">
    <location>
        <begin position="75"/>
        <end position="99"/>
    </location>
</feature>
<dbReference type="PANTHER" id="PTHR43386:SF1">
    <property type="entry name" value="D,D-DIPEPTIDE TRANSPORT SYSTEM PERMEASE PROTEIN DDPC-RELATED"/>
    <property type="match status" value="1"/>
</dbReference>
<keyword evidence="11" id="KW-1185">Reference proteome</keyword>
<dbReference type="Gene3D" id="1.10.3720.10">
    <property type="entry name" value="MetI-like"/>
    <property type="match status" value="1"/>
</dbReference>
<comment type="subcellular location">
    <subcellularLocation>
        <location evidence="1 7">Cell membrane</location>
        <topology evidence="1 7">Multi-pass membrane protein</topology>
    </subcellularLocation>
</comment>
<evidence type="ECO:0000256" key="6">
    <source>
        <dbReference type="ARBA" id="ARBA00023136"/>
    </source>
</evidence>
<evidence type="ECO:0000313" key="10">
    <source>
        <dbReference type="EMBL" id="MUI16081.1"/>
    </source>
</evidence>
<reference evidence="10 11" key="1">
    <citation type="submission" date="2019-11" db="EMBL/GenBank/DDBJ databases">
        <title>Draft Genome Sequences of Six Type Strains of the Genus Massilia.</title>
        <authorList>
            <person name="Miess H."/>
            <person name="Frediansyah A."/>
            <person name="Goeker M."/>
            <person name="Gross H."/>
        </authorList>
    </citation>
    <scope>NUCLEOTIDE SEQUENCE [LARGE SCALE GENOMIC DNA]</scope>
    <source>
        <strain evidence="10 11">DSM 17513</strain>
    </source>
</reference>
<comment type="caution">
    <text evidence="10">The sequence shown here is derived from an EMBL/GenBank/DDBJ whole genome shotgun (WGS) entry which is preliminary data.</text>
</comment>
<evidence type="ECO:0000256" key="1">
    <source>
        <dbReference type="ARBA" id="ARBA00004651"/>
    </source>
</evidence>
<evidence type="ECO:0000313" key="11">
    <source>
        <dbReference type="Proteomes" id="UP000431684"/>
    </source>
</evidence>
<sequence>MKTLKTSLPIRASVAILALVSLAALLAPVLYAGDPFDMTAQPYLWPGQDWAHPLGSDLMGRDIAAGVFHGARVSLLVGISAACLTLLIGVSLGTVAGYFGGWIDNVLMRVTDFFQIVPRVLLVMVLVAILQPTLWVVVLALGATSWTHPARVVRSQVLGLRNREYVQAGLAAGMSHTRIILRHILPNALTPILVSVSVVVAGCILAESWLAFLGLGDPNAISWGAMIGTGREAMRTGWYMIAIPGVAVMVTVWSLNVLGDSLNQYFNPKLRD</sequence>
<dbReference type="GO" id="GO:0055085">
    <property type="term" value="P:transmembrane transport"/>
    <property type="evidence" value="ECO:0007669"/>
    <property type="project" value="InterPro"/>
</dbReference>
<dbReference type="RefSeq" id="WP_155711683.1">
    <property type="nucleotide sequence ID" value="NZ_BMWU01000046.1"/>
</dbReference>
<proteinExistence type="inferred from homology"/>
<keyword evidence="6 7" id="KW-0472">Membrane</keyword>
<dbReference type="OrthoDB" id="9783218at2"/>
<feature type="domain" description="ABC transmembrane type-1" evidence="9">
    <location>
        <begin position="71"/>
        <end position="259"/>
    </location>
</feature>
<dbReference type="PROSITE" id="PS50928">
    <property type="entry name" value="ABC_TM1"/>
    <property type="match status" value="1"/>
</dbReference>
<keyword evidence="3" id="KW-1003">Cell membrane</keyword>
<evidence type="ECO:0000256" key="8">
    <source>
        <dbReference type="SAM" id="SignalP"/>
    </source>
</evidence>
<dbReference type="Proteomes" id="UP000431684">
    <property type="component" value="Unassembled WGS sequence"/>
</dbReference>
<keyword evidence="8" id="KW-0732">Signal</keyword>
<dbReference type="InterPro" id="IPR050366">
    <property type="entry name" value="BP-dependent_transpt_permease"/>
</dbReference>
<evidence type="ECO:0000256" key="2">
    <source>
        <dbReference type="ARBA" id="ARBA00022448"/>
    </source>
</evidence>
<dbReference type="Pfam" id="PF00528">
    <property type="entry name" value="BPD_transp_1"/>
    <property type="match status" value="1"/>
</dbReference>
<feature type="signal peptide" evidence="8">
    <location>
        <begin position="1"/>
        <end position="32"/>
    </location>
</feature>
<dbReference type="GO" id="GO:0005886">
    <property type="term" value="C:plasma membrane"/>
    <property type="evidence" value="ECO:0007669"/>
    <property type="project" value="UniProtKB-SubCell"/>
</dbReference>
<feature type="chain" id="PRO_5026296387" evidence="8">
    <location>
        <begin position="33"/>
        <end position="272"/>
    </location>
</feature>
<evidence type="ECO:0000256" key="3">
    <source>
        <dbReference type="ARBA" id="ARBA00022475"/>
    </source>
</evidence>
<dbReference type="SUPFAM" id="SSF161098">
    <property type="entry name" value="MetI-like"/>
    <property type="match status" value="1"/>
</dbReference>
<evidence type="ECO:0000259" key="9">
    <source>
        <dbReference type="PROSITE" id="PS50928"/>
    </source>
</evidence>
<name>A0A6I3XQK2_9BURK</name>
<feature type="transmembrane region" description="Helical" evidence="7">
    <location>
        <begin position="120"/>
        <end position="143"/>
    </location>
</feature>
<dbReference type="PANTHER" id="PTHR43386">
    <property type="entry name" value="OLIGOPEPTIDE TRANSPORT SYSTEM PERMEASE PROTEIN APPC"/>
    <property type="match status" value="1"/>
</dbReference>
<dbReference type="CDD" id="cd06261">
    <property type="entry name" value="TM_PBP2"/>
    <property type="match status" value="1"/>
</dbReference>